<protein>
    <submittedName>
        <fullName evidence="2">Uncharacterized protein</fullName>
    </submittedName>
</protein>
<organism evidence="2 3">
    <name type="scientific">Acidiphilium acidophilum</name>
    <name type="common">Thiobacillus acidophilus</name>
    <dbReference type="NCBI Taxonomy" id="76588"/>
    <lineage>
        <taxon>Bacteria</taxon>
        <taxon>Pseudomonadati</taxon>
        <taxon>Pseudomonadota</taxon>
        <taxon>Alphaproteobacteria</taxon>
        <taxon>Acetobacterales</taxon>
        <taxon>Acidocellaceae</taxon>
        <taxon>Acidiphilium</taxon>
    </lineage>
</organism>
<keyword evidence="3" id="KW-1185">Reference proteome</keyword>
<feature type="region of interest" description="Disordered" evidence="1">
    <location>
        <begin position="32"/>
        <end position="53"/>
    </location>
</feature>
<gene>
    <name evidence="2" type="ORF">SIL87_05905</name>
</gene>
<name>A0AAW9DNP7_ACIAO</name>
<proteinExistence type="predicted"/>
<evidence type="ECO:0000313" key="2">
    <source>
        <dbReference type="EMBL" id="MDX5930301.1"/>
    </source>
</evidence>
<dbReference type="AlphaFoldDB" id="A0AAW9DNP7"/>
<sequence length="53" mass="6086">MMPREGTKIIIEPITKPAALIEMLAAWQRQPPLEPQDQFPEIEDRPATPETIF</sequence>
<evidence type="ECO:0000256" key="1">
    <source>
        <dbReference type="SAM" id="MobiDB-lite"/>
    </source>
</evidence>
<dbReference type="Proteomes" id="UP001279553">
    <property type="component" value="Unassembled WGS sequence"/>
</dbReference>
<dbReference type="RefSeq" id="WP_319613258.1">
    <property type="nucleotide sequence ID" value="NZ_JAWXYB010000018.1"/>
</dbReference>
<dbReference type="EMBL" id="JAWXYB010000018">
    <property type="protein sequence ID" value="MDX5930301.1"/>
    <property type="molecule type" value="Genomic_DNA"/>
</dbReference>
<evidence type="ECO:0000313" key="3">
    <source>
        <dbReference type="Proteomes" id="UP001279553"/>
    </source>
</evidence>
<accession>A0AAW9DNP7</accession>
<reference evidence="2 3" key="1">
    <citation type="submission" date="2023-11" db="EMBL/GenBank/DDBJ databases">
        <title>MicrobeMod: A computational toolkit for identifying prokaryotic methylation and restriction-modification with nanopore sequencing.</title>
        <authorList>
            <person name="Crits-Christoph A."/>
            <person name="Kang S.C."/>
            <person name="Lee H."/>
            <person name="Ostrov N."/>
        </authorList>
    </citation>
    <scope>NUCLEOTIDE SEQUENCE [LARGE SCALE GENOMIC DNA]</scope>
    <source>
        <strain evidence="2 3">DSMZ 700</strain>
    </source>
</reference>
<comment type="caution">
    <text evidence="2">The sequence shown here is derived from an EMBL/GenBank/DDBJ whole genome shotgun (WGS) entry which is preliminary data.</text>
</comment>